<evidence type="ECO:0000313" key="1">
    <source>
        <dbReference type="EMBL" id="CAG8643782.1"/>
    </source>
</evidence>
<protein>
    <submittedName>
        <fullName evidence="1">4427_t:CDS:1</fullName>
    </submittedName>
</protein>
<keyword evidence="2" id="KW-1185">Reference proteome</keyword>
<dbReference type="OrthoDB" id="2333764at2759"/>
<dbReference type="Proteomes" id="UP000789405">
    <property type="component" value="Unassembled WGS sequence"/>
</dbReference>
<dbReference type="AlphaFoldDB" id="A0A9N9DQQ5"/>
<reference evidence="1" key="1">
    <citation type="submission" date="2021-06" db="EMBL/GenBank/DDBJ databases">
        <authorList>
            <person name="Kallberg Y."/>
            <person name="Tangrot J."/>
            <person name="Rosling A."/>
        </authorList>
    </citation>
    <scope>NUCLEOTIDE SEQUENCE</scope>
    <source>
        <strain evidence="1">MA453B</strain>
    </source>
</reference>
<gene>
    <name evidence="1" type="ORF">DERYTH_LOCUS9806</name>
</gene>
<accession>A0A9N9DQQ5</accession>
<name>A0A9N9DQQ5_9GLOM</name>
<dbReference type="EMBL" id="CAJVPY010005470">
    <property type="protein sequence ID" value="CAG8643782.1"/>
    <property type="molecule type" value="Genomic_DNA"/>
</dbReference>
<organism evidence="1 2">
    <name type="scientific">Dentiscutata erythropus</name>
    <dbReference type="NCBI Taxonomy" id="1348616"/>
    <lineage>
        <taxon>Eukaryota</taxon>
        <taxon>Fungi</taxon>
        <taxon>Fungi incertae sedis</taxon>
        <taxon>Mucoromycota</taxon>
        <taxon>Glomeromycotina</taxon>
        <taxon>Glomeromycetes</taxon>
        <taxon>Diversisporales</taxon>
        <taxon>Gigasporaceae</taxon>
        <taxon>Dentiscutata</taxon>
    </lineage>
</organism>
<proteinExistence type="predicted"/>
<evidence type="ECO:0000313" key="2">
    <source>
        <dbReference type="Proteomes" id="UP000789405"/>
    </source>
</evidence>
<comment type="caution">
    <text evidence="1">The sequence shown here is derived from an EMBL/GenBank/DDBJ whole genome shotgun (WGS) entry which is preliminary data.</text>
</comment>
<sequence>MPSIAAVQIYIDLSTLNVIPIDPTPCPYYEEQRFVNKAVVAYDQIVLALDEKERIESLVHAFYLGELLKKHPKGKLLIYGKKYLVISLMPLFDSTSSLCP</sequence>